<keyword evidence="3" id="KW-1185">Reference proteome</keyword>
<evidence type="ECO:0000313" key="2">
    <source>
        <dbReference type="EMBL" id="OLP61690.1"/>
    </source>
</evidence>
<sequence length="171" mass="17960">MIPSRLRAAFAALAFAAGGLTGTVMVTPAFAHHFELGDLLIEHPYARAMLPGAKVGGGYLAVVNKGTAADRLLGATSPAAQSVQIHEMKMDGGVMQMREIKDGLPVAAGGKLELKPGGYHLMFVNPKTPFKEGEMVKATLSFEKAGTVEVEFLVGPAAGDMSSMKHEDHAQ</sequence>
<name>A0A1Q9B151_9HYPH</name>
<dbReference type="OrthoDB" id="9796962at2"/>
<feature type="signal peptide" evidence="1">
    <location>
        <begin position="1"/>
        <end position="31"/>
    </location>
</feature>
<dbReference type="PANTHER" id="PTHR36302">
    <property type="entry name" value="BLR7088 PROTEIN"/>
    <property type="match status" value="1"/>
</dbReference>
<reference evidence="2 3" key="1">
    <citation type="submission" date="2016-09" db="EMBL/GenBank/DDBJ databases">
        <title>Rhizobium sp. nov., a novel species isolated from the rice rhizosphere.</title>
        <authorList>
            <person name="Zhao J."/>
            <person name="Zhang X."/>
        </authorList>
    </citation>
    <scope>NUCLEOTIDE SEQUENCE [LARGE SCALE GENOMIC DNA]</scope>
    <source>
        <strain evidence="2 3">1.7048</strain>
    </source>
</reference>
<gene>
    <name evidence="2" type="ORF">BJF93_08810</name>
</gene>
<dbReference type="InterPro" id="IPR007410">
    <property type="entry name" value="LpqE-like"/>
</dbReference>
<dbReference type="RefSeq" id="WP_075626353.1">
    <property type="nucleotide sequence ID" value="NZ_FOAM01000005.1"/>
</dbReference>
<organism evidence="2 3">
    <name type="scientific">Xaviernesmea oryzae</name>
    <dbReference type="NCBI Taxonomy" id="464029"/>
    <lineage>
        <taxon>Bacteria</taxon>
        <taxon>Pseudomonadati</taxon>
        <taxon>Pseudomonadota</taxon>
        <taxon>Alphaproteobacteria</taxon>
        <taxon>Hyphomicrobiales</taxon>
        <taxon>Rhizobiaceae</taxon>
        <taxon>Rhizobium/Agrobacterium group</taxon>
        <taxon>Xaviernesmea</taxon>
    </lineage>
</organism>
<evidence type="ECO:0008006" key="4">
    <source>
        <dbReference type="Google" id="ProtNLM"/>
    </source>
</evidence>
<dbReference type="EMBL" id="MKIP01000031">
    <property type="protein sequence ID" value="OLP61690.1"/>
    <property type="molecule type" value="Genomic_DNA"/>
</dbReference>
<accession>A0A1Q9B151</accession>
<dbReference type="InterPro" id="IPR058248">
    <property type="entry name" value="Lxx211020-like"/>
</dbReference>
<dbReference type="Pfam" id="PF04314">
    <property type="entry name" value="PCuAC"/>
    <property type="match status" value="1"/>
</dbReference>
<feature type="chain" id="PRO_5010177690" description="Copper chaperone PCu(A)C" evidence="1">
    <location>
        <begin position="32"/>
        <end position="171"/>
    </location>
</feature>
<dbReference type="Gene3D" id="2.60.40.1890">
    <property type="entry name" value="PCu(A)C copper chaperone"/>
    <property type="match status" value="1"/>
</dbReference>
<evidence type="ECO:0000313" key="3">
    <source>
        <dbReference type="Proteomes" id="UP000186364"/>
    </source>
</evidence>
<dbReference type="Proteomes" id="UP000186364">
    <property type="component" value="Unassembled WGS sequence"/>
</dbReference>
<evidence type="ECO:0000256" key="1">
    <source>
        <dbReference type="SAM" id="SignalP"/>
    </source>
</evidence>
<dbReference type="AlphaFoldDB" id="A0A1Q9B151"/>
<dbReference type="PANTHER" id="PTHR36302:SF1">
    <property type="entry name" value="COPPER CHAPERONE PCU(A)C"/>
    <property type="match status" value="1"/>
</dbReference>
<protein>
    <recommendedName>
        <fullName evidence="4">Copper chaperone PCu(A)C</fullName>
    </recommendedName>
</protein>
<comment type="caution">
    <text evidence="2">The sequence shown here is derived from an EMBL/GenBank/DDBJ whole genome shotgun (WGS) entry which is preliminary data.</text>
</comment>
<keyword evidence="1" id="KW-0732">Signal</keyword>
<dbReference type="SUPFAM" id="SSF110087">
    <property type="entry name" value="DR1885-like metal-binding protein"/>
    <property type="match status" value="1"/>
</dbReference>
<dbReference type="InterPro" id="IPR036182">
    <property type="entry name" value="PCuAC_sf"/>
</dbReference>
<proteinExistence type="predicted"/>